<feature type="region of interest" description="Disordered" evidence="1">
    <location>
        <begin position="1"/>
        <end position="74"/>
    </location>
</feature>
<proteinExistence type="predicted"/>
<accession>A0AAV2DA87</accession>
<organism evidence="2 3">
    <name type="scientific">Linum trigynum</name>
    <dbReference type="NCBI Taxonomy" id="586398"/>
    <lineage>
        <taxon>Eukaryota</taxon>
        <taxon>Viridiplantae</taxon>
        <taxon>Streptophyta</taxon>
        <taxon>Embryophyta</taxon>
        <taxon>Tracheophyta</taxon>
        <taxon>Spermatophyta</taxon>
        <taxon>Magnoliopsida</taxon>
        <taxon>eudicotyledons</taxon>
        <taxon>Gunneridae</taxon>
        <taxon>Pentapetalae</taxon>
        <taxon>rosids</taxon>
        <taxon>fabids</taxon>
        <taxon>Malpighiales</taxon>
        <taxon>Linaceae</taxon>
        <taxon>Linum</taxon>
    </lineage>
</organism>
<dbReference type="Proteomes" id="UP001497516">
    <property type="component" value="Chromosome 2"/>
</dbReference>
<name>A0AAV2DA87_9ROSI</name>
<gene>
    <name evidence="2" type="ORF">LTRI10_LOCUS12908</name>
</gene>
<evidence type="ECO:0000313" key="2">
    <source>
        <dbReference type="EMBL" id="CAL1370809.1"/>
    </source>
</evidence>
<keyword evidence="3" id="KW-1185">Reference proteome</keyword>
<protein>
    <submittedName>
        <fullName evidence="2">Uncharacterized protein</fullName>
    </submittedName>
</protein>
<dbReference type="EMBL" id="OZ034815">
    <property type="protein sequence ID" value="CAL1370809.1"/>
    <property type="molecule type" value="Genomic_DNA"/>
</dbReference>
<feature type="compositionally biased region" description="Basic residues" evidence="1">
    <location>
        <begin position="63"/>
        <end position="74"/>
    </location>
</feature>
<evidence type="ECO:0000256" key="1">
    <source>
        <dbReference type="SAM" id="MobiDB-lite"/>
    </source>
</evidence>
<evidence type="ECO:0000313" key="3">
    <source>
        <dbReference type="Proteomes" id="UP001497516"/>
    </source>
</evidence>
<reference evidence="2 3" key="1">
    <citation type="submission" date="2024-04" db="EMBL/GenBank/DDBJ databases">
        <authorList>
            <person name="Fracassetti M."/>
        </authorList>
    </citation>
    <scope>NUCLEOTIDE SEQUENCE [LARGE SCALE GENOMIC DNA]</scope>
</reference>
<feature type="compositionally biased region" description="Polar residues" evidence="1">
    <location>
        <begin position="48"/>
        <end position="58"/>
    </location>
</feature>
<dbReference type="AlphaFoldDB" id="A0AAV2DA87"/>
<feature type="compositionally biased region" description="Basic residues" evidence="1">
    <location>
        <begin position="29"/>
        <end position="41"/>
    </location>
</feature>
<sequence length="74" mass="8233">MPPRPALHLVSSVPLHPPQKSKPSGQHRQLARRGAALHHHASSVFLFANSSRQQQSLNPAPKFGRRKSSLKTQR</sequence>